<dbReference type="WBParaSite" id="PEQ_0001035401-mRNA-1">
    <property type="protein sequence ID" value="PEQ_0001035401-mRNA-1"/>
    <property type="gene ID" value="PEQ_0001035401"/>
</dbReference>
<reference evidence="2" key="1">
    <citation type="submission" date="2022-11" db="UniProtKB">
        <authorList>
            <consortium name="WormBaseParasite"/>
        </authorList>
    </citation>
    <scope>IDENTIFICATION</scope>
</reference>
<evidence type="ECO:0000313" key="1">
    <source>
        <dbReference type="Proteomes" id="UP000887564"/>
    </source>
</evidence>
<proteinExistence type="predicted"/>
<keyword evidence="1" id="KW-1185">Reference proteome</keyword>
<evidence type="ECO:0000313" key="2">
    <source>
        <dbReference type="WBParaSite" id="PEQ_0001035401-mRNA-1"/>
    </source>
</evidence>
<dbReference type="InterPro" id="IPR001680">
    <property type="entry name" value="WD40_rpt"/>
</dbReference>
<name>A0A914RZP0_PAREQ</name>
<dbReference type="SUPFAM" id="SSF50978">
    <property type="entry name" value="WD40 repeat-like"/>
    <property type="match status" value="1"/>
</dbReference>
<dbReference type="SMART" id="SM00320">
    <property type="entry name" value="WD40"/>
    <property type="match status" value="1"/>
</dbReference>
<dbReference type="Proteomes" id="UP000887564">
    <property type="component" value="Unplaced"/>
</dbReference>
<protein>
    <submittedName>
        <fullName evidence="2">Uncharacterized protein</fullName>
    </submittedName>
</protein>
<dbReference type="AlphaFoldDB" id="A0A914RZP0"/>
<organism evidence="1 2">
    <name type="scientific">Parascaris equorum</name>
    <name type="common">Equine roundworm</name>
    <dbReference type="NCBI Taxonomy" id="6256"/>
    <lineage>
        <taxon>Eukaryota</taxon>
        <taxon>Metazoa</taxon>
        <taxon>Ecdysozoa</taxon>
        <taxon>Nematoda</taxon>
        <taxon>Chromadorea</taxon>
        <taxon>Rhabditida</taxon>
        <taxon>Spirurina</taxon>
        <taxon>Ascaridomorpha</taxon>
        <taxon>Ascaridoidea</taxon>
        <taxon>Ascarididae</taxon>
        <taxon>Parascaris</taxon>
    </lineage>
</organism>
<dbReference type="InterPro" id="IPR036322">
    <property type="entry name" value="WD40_repeat_dom_sf"/>
</dbReference>
<sequence length="114" mass="12387">MASSGEMEVSGEGGGSFMLSCVIAAHGGDVKSLAGSSSEFIVSGSRDGSAKVFSQRMHNFIVPLDEFVGAMRHVDAILPYTHLEVIFWELVERLHLTWRSARGCLYVSIRDVVP</sequence>
<accession>A0A914RZP0</accession>